<gene>
    <name evidence="1" type="ORF">JCM9140_4458</name>
</gene>
<name>W4Q8D4_9BACI</name>
<dbReference type="AlphaFoldDB" id="W4Q8D4"/>
<keyword evidence="2" id="KW-1185">Reference proteome</keyword>
<evidence type="ECO:0000313" key="2">
    <source>
        <dbReference type="Proteomes" id="UP000018890"/>
    </source>
</evidence>
<evidence type="ECO:0008006" key="3">
    <source>
        <dbReference type="Google" id="ProtNLM"/>
    </source>
</evidence>
<dbReference type="Proteomes" id="UP000018890">
    <property type="component" value="Unassembled WGS sequence"/>
</dbReference>
<proteinExistence type="predicted"/>
<reference evidence="1" key="1">
    <citation type="journal article" date="2014" name="Genome Announc.">
        <title>Draft Genome Sequences of Three Alkaliphilic Bacillus Strains, Bacillus wakoensis JCM 9140T, Bacillus akibai JCM 9157T, and Bacillus hemicellulosilyticus JCM 9152T.</title>
        <authorList>
            <person name="Yuki M."/>
            <person name="Oshima K."/>
            <person name="Suda W."/>
            <person name="Oshida Y."/>
            <person name="Kitamura K."/>
            <person name="Iida T."/>
            <person name="Hattori M."/>
            <person name="Ohkuma M."/>
        </authorList>
    </citation>
    <scope>NUCLEOTIDE SEQUENCE [LARGE SCALE GENOMIC DNA]</scope>
    <source>
        <strain evidence="1">JCM 9140</strain>
    </source>
</reference>
<dbReference type="EMBL" id="BAUT01000091">
    <property type="protein sequence ID" value="GAE28245.1"/>
    <property type="molecule type" value="Genomic_DNA"/>
</dbReference>
<comment type="caution">
    <text evidence="1">The sequence shown here is derived from an EMBL/GenBank/DDBJ whole genome shotgun (WGS) entry which is preliminary data.</text>
</comment>
<dbReference type="STRING" id="1236970.JCM9140_4458"/>
<organism evidence="1 2">
    <name type="scientific">Halalkalibacter wakoensis JCM 9140</name>
    <dbReference type="NCBI Taxonomy" id="1236970"/>
    <lineage>
        <taxon>Bacteria</taxon>
        <taxon>Bacillati</taxon>
        <taxon>Bacillota</taxon>
        <taxon>Bacilli</taxon>
        <taxon>Bacillales</taxon>
        <taxon>Bacillaceae</taxon>
        <taxon>Halalkalibacter</taxon>
    </lineage>
</organism>
<dbReference type="Gene3D" id="1.10.10.10">
    <property type="entry name" value="Winged helix-like DNA-binding domain superfamily/Winged helix DNA-binding domain"/>
    <property type="match status" value="1"/>
</dbReference>
<dbReference type="InterPro" id="IPR036388">
    <property type="entry name" value="WH-like_DNA-bd_sf"/>
</dbReference>
<accession>W4Q8D4</accession>
<sequence>MRHPEGVRREEIIQRRFRQSRDPESALRQNIRRLRARLEGLVPLHEFIQTIDGGYRWNTLHEYRMFKHSRDVSTDLLLD</sequence>
<protein>
    <recommendedName>
        <fullName evidence="3">OmpR/PhoB-type domain-containing protein</fullName>
    </recommendedName>
</protein>
<evidence type="ECO:0000313" key="1">
    <source>
        <dbReference type="EMBL" id="GAE28245.1"/>
    </source>
</evidence>